<dbReference type="GO" id="GO:0055085">
    <property type="term" value="P:transmembrane transport"/>
    <property type="evidence" value="ECO:0007669"/>
    <property type="project" value="InterPro"/>
</dbReference>
<reference evidence="9 10" key="1">
    <citation type="submission" date="2019-09" db="EMBL/GenBank/DDBJ databases">
        <title>Gimesia benthica sp. nov., a novel bacterium isolated from deep-sea water of the Northwest Indian Ocean.</title>
        <authorList>
            <person name="Dai X."/>
        </authorList>
    </citation>
    <scope>NUCLEOTIDE SEQUENCE [LARGE SCALE GENOMIC DNA]</scope>
    <source>
        <strain evidence="9 10">E7</strain>
    </source>
</reference>
<feature type="binding site" evidence="6">
    <location>
        <position position="545"/>
    </location>
    <ligand>
        <name>Zn(2+)</name>
        <dbReference type="ChEBI" id="CHEBI:29105"/>
    </ligand>
</feature>
<dbReference type="CDD" id="cd03378">
    <property type="entry name" value="beta_CA_cladeC"/>
    <property type="match status" value="1"/>
</dbReference>
<evidence type="ECO:0000259" key="8">
    <source>
        <dbReference type="Pfam" id="PF00916"/>
    </source>
</evidence>
<feature type="transmembrane region" description="Helical" evidence="7">
    <location>
        <begin position="164"/>
        <end position="182"/>
    </location>
</feature>
<comment type="cofactor">
    <cofactor evidence="6">
        <name>Zn(2+)</name>
        <dbReference type="ChEBI" id="CHEBI:29105"/>
    </cofactor>
    <text evidence="6">Binds 1 zinc ion per subunit.</text>
</comment>
<dbReference type="PANTHER" id="PTHR11814">
    <property type="entry name" value="SULFATE TRANSPORTER"/>
    <property type="match status" value="1"/>
</dbReference>
<protein>
    <submittedName>
        <fullName evidence="9">Sulfate transporter</fullName>
    </submittedName>
</protein>
<name>A0A6I6AFC4_9PLAN</name>
<dbReference type="KEGG" id="gim:F1728_22160"/>
<feature type="transmembrane region" description="Helical" evidence="7">
    <location>
        <begin position="77"/>
        <end position="97"/>
    </location>
</feature>
<organism evidence="9 10">
    <name type="scientific">Gimesia benthica</name>
    <dbReference type="NCBI Taxonomy" id="2608982"/>
    <lineage>
        <taxon>Bacteria</taxon>
        <taxon>Pseudomonadati</taxon>
        <taxon>Planctomycetota</taxon>
        <taxon>Planctomycetia</taxon>
        <taxon>Planctomycetales</taxon>
        <taxon>Planctomycetaceae</taxon>
        <taxon>Gimesia</taxon>
    </lineage>
</organism>
<dbReference type="EMBL" id="CP043930">
    <property type="protein sequence ID" value="QGQ25223.1"/>
    <property type="molecule type" value="Genomic_DNA"/>
</dbReference>
<dbReference type="GO" id="GO:0004089">
    <property type="term" value="F:carbonate dehydratase activity"/>
    <property type="evidence" value="ECO:0007669"/>
    <property type="project" value="InterPro"/>
</dbReference>
<dbReference type="GO" id="GO:0016020">
    <property type="term" value="C:membrane"/>
    <property type="evidence" value="ECO:0007669"/>
    <property type="project" value="UniProtKB-SubCell"/>
</dbReference>
<keyword evidence="4 7" id="KW-1133">Transmembrane helix</keyword>
<dbReference type="Proteomes" id="UP000427281">
    <property type="component" value="Chromosome"/>
</dbReference>
<feature type="transmembrane region" description="Helical" evidence="7">
    <location>
        <begin position="298"/>
        <end position="315"/>
    </location>
</feature>
<dbReference type="Pfam" id="PF00916">
    <property type="entry name" value="Sulfate_transp"/>
    <property type="match status" value="1"/>
</dbReference>
<keyword evidence="5 7" id="KW-0472">Membrane</keyword>
<keyword evidence="6" id="KW-0479">Metal-binding</keyword>
<feature type="transmembrane region" description="Helical" evidence="7">
    <location>
        <begin position="322"/>
        <end position="340"/>
    </location>
</feature>
<evidence type="ECO:0000256" key="4">
    <source>
        <dbReference type="ARBA" id="ARBA00022989"/>
    </source>
</evidence>
<feature type="binding site" evidence="6">
    <location>
        <position position="598"/>
    </location>
    <ligand>
        <name>Zn(2+)</name>
        <dbReference type="ChEBI" id="CHEBI:29105"/>
    </ligand>
</feature>
<evidence type="ECO:0000256" key="2">
    <source>
        <dbReference type="ARBA" id="ARBA00006217"/>
    </source>
</evidence>
<feature type="transmembrane region" description="Helical" evidence="7">
    <location>
        <begin position="360"/>
        <end position="387"/>
    </location>
</feature>
<dbReference type="InterPro" id="IPR011547">
    <property type="entry name" value="SLC26A/SulP_dom"/>
</dbReference>
<feature type="transmembrane region" description="Helical" evidence="7">
    <location>
        <begin position="53"/>
        <end position="70"/>
    </location>
</feature>
<sequence length="719" mass="76984">MWSPLFSGLLAGIVGGLVVGSISGSSTSVSGPAAGLTAIVVAQIATLGSFEAFLLAVMVGGVIQIILGVVRAGSLSAFFPSSVIKGLLAAIGVILILKQIPHVVGHDTDPEGEMSFTQPDKQNTFSELLTVFEGDFHYGAAAVGLTSILLLVVWGRVKMLKNSVIPGPLIVVLLGVSMHLLFQRLGGPWAIEASHMVQIPVAESAKDLLTFLTLPDFSQFLNPAIYLAGATIAIVASLETLLNLEAVDKLDPENRNSPPSRELVAQGVGNMVSGLIGGLPVTSVIVRGSVNVNSGAKTKISCIFHGVLLLIAVALLPMYMNLIPLAALAAILLVTGFKLASPTLFKQMWSEGRYQFLPFIITLLSIVFTDLLIGILIGLGVSLLFILNSSLRQPIRRILETHAGGDVLHIELANQVSFLNRAALDQIFNEAEPGSKMLIDASNTDYIDPDILSLIQEFKTKIGPARGISVSLRGFKRKYQLQNEIQFADYSTRDLKDQITPAQALKILQDGNERFHTGNRLSRDLGHQVNATAGEQHPLAVVLSCIDSRVPAELVLDLGIGDILSVRVAGNVIGNKSLGSIEYGVSVEGVKLVLVLGHTRCGAVASTVQLMCDHSDPTQVTGCAHLDSIVHEVIPCVDEEACERLDEMSPEEREQFVDEVARRNVYRSVHEISARSQVIRDLVQTGKVMVVGALYDVKSGKMEFLTEEHSNVEAGSVTD</sequence>
<comment type="subcellular location">
    <subcellularLocation>
        <location evidence="1">Membrane</location>
        <topology evidence="1">Multi-pass membrane protein</topology>
    </subcellularLocation>
</comment>
<keyword evidence="10" id="KW-1185">Reference proteome</keyword>
<feature type="binding site" evidence="6">
    <location>
        <position position="601"/>
    </location>
    <ligand>
        <name>Zn(2+)</name>
        <dbReference type="ChEBI" id="CHEBI:29105"/>
    </ligand>
</feature>
<gene>
    <name evidence="9" type="ORF">F1728_22160</name>
</gene>
<evidence type="ECO:0000256" key="3">
    <source>
        <dbReference type="ARBA" id="ARBA00022692"/>
    </source>
</evidence>
<feature type="domain" description="SLC26A/SulP transporter" evidence="8">
    <location>
        <begin position="4"/>
        <end position="362"/>
    </location>
</feature>
<evidence type="ECO:0000313" key="9">
    <source>
        <dbReference type="EMBL" id="QGQ25223.1"/>
    </source>
</evidence>
<feature type="binding site" evidence="6">
    <location>
        <position position="547"/>
    </location>
    <ligand>
        <name>Zn(2+)</name>
        <dbReference type="ChEBI" id="CHEBI:29105"/>
    </ligand>
</feature>
<evidence type="ECO:0000256" key="5">
    <source>
        <dbReference type="ARBA" id="ARBA00023136"/>
    </source>
</evidence>
<proteinExistence type="inferred from homology"/>
<dbReference type="InterPro" id="IPR036874">
    <property type="entry name" value="Carbonic_anhydrase_sf"/>
</dbReference>
<dbReference type="InterPro" id="IPR001902">
    <property type="entry name" value="SLC26A/SulP_fam"/>
</dbReference>
<dbReference type="InterPro" id="IPR001765">
    <property type="entry name" value="Carbonic_anhydrase"/>
</dbReference>
<dbReference type="Gene3D" id="3.40.1050.10">
    <property type="entry name" value="Carbonic anhydrase"/>
    <property type="match status" value="1"/>
</dbReference>
<evidence type="ECO:0000313" key="10">
    <source>
        <dbReference type="Proteomes" id="UP000427281"/>
    </source>
</evidence>
<comment type="similarity">
    <text evidence="2">Belongs to the beta-class carbonic anhydrase family.</text>
</comment>
<feature type="transmembrane region" description="Helical" evidence="7">
    <location>
        <begin position="224"/>
        <end position="242"/>
    </location>
</feature>
<evidence type="ECO:0000256" key="6">
    <source>
        <dbReference type="PIRSR" id="PIRSR601765-1"/>
    </source>
</evidence>
<accession>A0A6I6AFC4</accession>
<keyword evidence="6" id="KW-0862">Zinc</keyword>
<feature type="transmembrane region" description="Helical" evidence="7">
    <location>
        <begin position="136"/>
        <end position="157"/>
    </location>
</feature>
<evidence type="ECO:0000256" key="1">
    <source>
        <dbReference type="ARBA" id="ARBA00004141"/>
    </source>
</evidence>
<dbReference type="SMART" id="SM00947">
    <property type="entry name" value="Pro_CA"/>
    <property type="match status" value="1"/>
</dbReference>
<keyword evidence="3 7" id="KW-0812">Transmembrane</keyword>
<dbReference type="SUPFAM" id="SSF53056">
    <property type="entry name" value="beta-carbonic anhydrase, cab"/>
    <property type="match status" value="1"/>
</dbReference>
<evidence type="ECO:0000256" key="7">
    <source>
        <dbReference type="SAM" id="Phobius"/>
    </source>
</evidence>
<dbReference type="AlphaFoldDB" id="A0A6I6AFC4"/>
<dbReference type="Pfam" id="PF00484">
    <property type="entry name" value="Pro_CA"/>
    <property type="match status" value="1"/>
</dbReference>
<dbReference type="GO" id="GO:0008270">
    <property type="term" value="F:zinc ion binding"/>
    <property type="evidence" value="ECO:0007669"/>
    <property type="project" value="InterPro"/>
</dbReference>